<gene>
    <name evidence="8" type="ORF">BN869_000003792_1</name>
</gene>
<evidence type="ECO:0000313" key="8">
    <source>
        <dbReference type="EMBL" id="CEO47737.1"/>
    </source>
</evidence>
<feature type="transmembrane region" description="Helical" evidence="6">
    <location>
        <begin position="423"/>
        <end position="440"/>
    </location>
</feature>
<dbReference type="InterPro" id="IPR011701">
    <property type="entry name" value="MFS"/>
</dbReference>
<dbReference type="Gene3D" id="1.20.1250.20">
    <property type="entry name" value="MFS general substrate transporter like domains"/>
    <property type="match status" value="1"/>
</dbReference>
<dbReference type="InterPro" id="IPR036259">
    <property type="entry name" value="MFS_trans_sf"/>
</dbReference>
<name>A0A0B7JWU1_BIOOC</name>
<reference evidence="8" key="1">
    <citation type="submission" date="2015-01" db="EMBL/GenBank/DDBJ databases">
        <authorList>
            <person name="Durling Mikael"/>
        </authorList>
    </citation>
    <scope>NUCLEOTIDE SEQUENCE</scope>
</reference>
<feature type="transmembrane region" description="Helical" evidence="6">
    <location>
        <begin position="169"/>
        <end position="190"/>
    </location>
</feature>
<keyword evidence="4 6" id="KW-0472">Membrane</keyword>
<accession>A0A0B7JWU1</accession>
<evidence type="ECO:0000256" key="6">
    <source>
        <dbReference type="SAM" id="Phobius"/>
    </source>
</evidence>
<feature type="transmembrane region" description="Helical" evidence="6">
    <location>
        <begin position="577"/>
        <end position="595"/>
    </location>
</feature>
<dbReference type="Pfam" id="PF07690">
    <property type="entry name" value="MFS_1"/>
    <property type="match status" value="1"/>
</dbReference>
<keyword evidence="3 6" id="KW-1133">Transmembrane helix</keyword>
<feature type="transmembrane region" description="Helical" evidence="6">
    <location>
        <begin position="264"/>
        <end position="285"/>
    </location>
</feature>
<keyword evidence="2 6" id="KW-0812">Transmembrane</keyword>
<feature type="region of interest" description="Disordered" evidence="5">
    <location>
        <begin position="1"/>
        <end position="41"/>
    </location>
</feature>
<evidence type="ECO:0000256" key="5">
    <source>
        <dbReference type="SAM" id="MobiDB-lite"/>
    </source>
</evidence>
<dbReference type="GO" id="GO:0022857">
    <property type="term" value="F:transmembrane transporter activity"/>
    <property type="evidence" value="ECO:0007669"/>
    <property type="project" value="InterPro"/>
</dbReference>
<evidence type="ECO:0000256" key="1">
    <source>
        <dbReference type="ARBA" id="ARBA00004141"/>
    </source>
</evidence>
<dbReference type="EMBL" id="CDPU01000008">
    <property type="protein sequence ID" value="CEO47737.1"/>
    <property type="molecule type" value="Genomic_DNA"/>
</dbReference>
<evidence type="ECO:0000259" key="7">
    <source>
        <dbReference type="PROSITE" id="PS50850"/>
    </source>
</evidence>
<feature type="transmembrane region" description="Helical" evidence="6">
    <location>
        <begin position="196"/>
        <end position="218"/>
    </location>
</feature>
<dbReference type="PROSITE" id="PS50850">
    <property type="entry name" value="MFS"/>
    <property type="match status" value="1"/>
</dbReference>
<feature type="transmembrane region" description="Helical" evidence="6">
    <location>
        <begin position="510"/>
        <end position="532"/>
    </location>
</feature>
<feature type="transmembrane region" description="Helical" evidence="6">
    <location>
        <begin position="103"/>
        <end position="121"/>
    </location>
</feature>
<dbReference type="GO" id="GO:0005886">
    <property type="term" value="C:plasma membrane"/>
    <property type="evidence" value="ECO:0007669"/>
    <property type="project" value="TreeGrafter"/>
</dbReference>
<proteinExistence type="predicted"/>
<organism evidence="8">
    <name type="scientific">Bionectria ochroleuca</name>
    <name type="common">Gliocladium roseum</name>
    <dbReference type="NCBI Taxonomy" id="29856"/>
    <lineage>
        <taxon>Eukaryota</taxon>
        <taxon>Fungi</taxon>
        <taxon>Dikarya</taxon>
        <taxon>Ascomycota</taxon>
        <taxon>Pezizomycotina</taxon>
        <taxon>Sordariomycetes</taxon>
        <taxon>Hypocreomycetidae</taxon>
        <taxon>Hypocreales</taxon>
        <taxon>Bionectriaceae</taxon>
        <taxon>Clonostachys</taxon>
    </lineage>
</organism>
<evidence type="ECO:0000256" key="3">
    <source>
        <dbReference type="ARBA" id="ARBA00022989"/>
    </source>
</evidence>
<feature type="transmembrane region" description="Helical" evidence="6">
    <location>
        <begin position="553"/>
        <end position="571"/>
    </location>
</feature>
<evidence type="ECO:0000256" key="2">
    <source>
        <dbReference type="ARBA" id="ARBA00022692"/>
    </source>
</evidence>
<evidence type="ECO:0000256" key="4">
    <source>
        <dbReference type="ARBA" id="ARBA00023136"/>
    </source>
</evidence>
<feature type="transmembrane region" description="Helical" evidence="6">
    <location>
        <begin position="230"/>
        <end position="252"/>
    </location>
</feature>
<sequence>MEALESNLGPTAEIETSIDHEKAEKHHRHGEKGENESTGAHTRYSENALEAQPDANTPITYLYLEFETSLPTLSHLEYAENLPPVPDLKKFSNPKTWSPMRKLVPLILSCVATFCTAYSAGSYSPPSRLIANDLGTSHLSVLVGITTFCMGFGLAPMALAPMSEIWGRYVVFVVAGIIFVVFEAVCALAPNLAGMLVARFLVGCGSSVFSSVVGGVLADVYDKAERNTPMSYFSFAVISGTGAGPLVTAGIVNSMRSGTQAWKWSFWHQAIAGGVLLIAIVVFFHETRGSVLLSRQAAALNKWYEALEERGHFGVAVRDSLLEEIARPSVAYTSSSSDPESDGSSESLSIRRVRWKVQADEERVSLATIMSTSIRRPFYLLFTEPIVFAFSLWAAFAWGVLYLAFAVVPYLHGNDFNASMRTYIAMIGGSASATAVSIWQEELLKHPKWRPDSQDTSSRFWAFMRRQFPADSPDARLYFACITASFLPAGLFGAFMAPSTGQEGDRGTNLAVGMAFATWGIYSVYLASFNYLADMYQIYASSALAANSFCRNLLGGGFPLATAAMFNRLGVKGAGGLLAGLATVLTVIPWVLVFWGDRIRARSHMALLLQK</sequence>
<dbReference type="PANTHER" id="PTHR23502:SF134">
    <property type="entry name" value="MAJOR FACILITATOR SUPERFAMILY (MFS) PROFILE DOMAIN-CONTAINING PROTEIN-RELATED"/>
    <property type="match status" value="1"/>
</dbReference>
<dbReference type="InterPro" id="IPR020846">
    <property type="entry name" value="MFS_dom"/>
</dbReference>
<protein>
    <recommendedName>
        <fullName evidence="7">Major facilitator superfamily (MFS) profile domain-containing protein</fullName>
    </recommendedName>
</protein>
<feature type="transmembrane region" description="Helical" evidence="6">
    <location>
        <begin position="475"/>
        <end position="498"/>
    </location>
</feature>
<dbReference type="SUPFAM" id="SSF103473">
    <property type="entry name" value="MFS general substrate transporter"/>
    <property type="match status" value="1"/>
</dbReference>
<dbReference type="AlphaFoldDB" id="A0A0B7JWU1"/>
<feature type="domain" description="Major facilitator superfamily (MFS) profile" evidence="7">
    <location>
        <begin position="105"/>
        <end position="611"/>
    </location>
</feature>
<dbReference type="PANTHER" id="PTHR23502">
    <property type="entry name" value="MAJOR FACILITATOR SUPERFAMILY"/>
    <property type="match status" value="1"/>
</dbReference>
<comment type="subcellular location">
    <subcellularLocation>
        <location evidence="1">Membrane</location>
        <topology evidence="1">Multi-pass membrane protein</topology>
    </subcellularLocation>
</comment>
<feature type="transmembrane region" description="Helical" evidence="6">
    <location>
        <begin position="378"/>
        <end position="411"/>
    </location>
</feature>
<feature type="transmembrane region" description="Helical" evidence="6">
    <location>
        <begin position="141"/>
        <end position="162"/>
    </location>
</feature>